<evidence type="ECO:0000256" key="7">
    <source>
        <dbReference type="SAM" id="MobiDB-lite"/>
    </source>
</evidence>
<evidence type="ECO:0000313" key="12">
    <source>
        <dbReference type="Proteomes" id="UP000770661"/>
    </source>
</evidence>
<dbReference type="AlphaFoldDB" id="A0A8J5D5T8"/>
<evidence type="ECO:0000256" key="5">
    <source>
        <dbReference type="ARBA" id="ARBA00022989"/>
    </source>
</evidence>
<feature type="region of interest" description="Disordered" evidence="7">
    <location>
        <begin position="246"/>
        <end position="341"/>
    </location>
</feature>
<dbReference type="InterPro" id="IPR052836">
    <property type="entry name" value="PRRT_domain-containing"/>
</dbReference>
<accession>A0A8J5D5T8</accession>
<feature type="transmembrane region" description="Helical" evidence="8">
    <location>
        <begin position="508"/>
        <end position="526"/>
    </location>
</feature>
<evidence type="ECO:0000256" key="9">
    <source>
        <dbReference type="SAM" id="SignalP"/>
    </source>
</evidence>
<keyword evidence="4 9" id="KW-0732">Signal</keyword>
<keyword evidence="5 8" id="KW-1133">Transmembrane helix</keyword>
<feature type="transmembrane region" description="Helical" evidence="8">
    <location>
        <begin position="433"/>
        <end position="455"/>
    </location>
</feature>
<feature type="compositionally biased region" description="Polar residues" evidence="7">
    <location>
        <begin position="886"/>
        <end position="915"/>
    </location>
</feature>
<evidence type="ECO:0000256" key="2">
    <source>
        <dbReference type="ARBA" id="ARBA00022553"/>
    </source>
</evidence>
<feature type="compositionally biased region" description="Basic and acidic residues" evidence="7">
    <location>
        <begin position="1224"/>
        <end position="1240"/>
    </location>
</feature>
<protein>
    <recommendedName>
        <fullName evidence="10">Proline-rich transmembrane protein 3/4 domain-containing protein</fullName>
    </recommendedName>
</protein>
<organism evidence="11 12">
    <name type="scientific">Chionoecetes opilio</name>
    <name type="common">Atlantic snow crab</name>
    <name type="synonym">Cancer opilio</name>
    <dbReference type="NCBI Taxonomy" id="41210"/>
    <lineage>
        <taxon>Eukaryota</taxon>
        <taxon>Metazoa</taxon>
        <taxon>Ecdysozoa</taxon>
        <taxon>Arthropoda</taxon>
        <taxon>Crustacea</taxon>
        <taxon>Multicrustacea</taxon>
        <taxon>Malacostraca</taxon>
        <taxon>Eumalacostraca</taxon>
        <taxon>Eucarida</taxon>
        <taxon>Decapoda</taxon>
        <taxon>Pleocyemata</taxon>
        <taxon>Brachyura</taxon>
        <taxon>Eubrachyura</taxon>
        <taxon>Majoidea</taxon>
        <taxon>Majidae</taxon>
        <taxon>Chionoecetes</taxon>
    </lineage>
</organism>
<feature type="transmembrane region" description="Helical" evidence="8">
    <location>
        <begin position="532"/>
        <end position="553"/>
    </location>
</feature>
<keyword evidence="2" id="KW-0597">Phosphoprotein</keyword>
<evidence type="ECO:0000259" key="10">
    <source>
        <dbReference type="Pfam" id="PF25987"/>
    </source>
</evidence>
<gene>
    <name evidence="11" type="ORF">GWK47_003272</name>
</gene>
<name>A0A8J5D5T8_CHIOP</name>
<feature type="region of interest" description="Disordered" evidence="7">
    <location>
        <begin position="1014"/>
        <end position="1038"/>
    </location>
</feature>
<keyword evidence="12" id="KW-1185">Reference proteome</keyword>
<evidence type="ECO:0000256" key="3">
    <source>
        <dbReference type="ARBA" id="ARBA00022692"/>
    </source>
</evidence>
<comment type="caution">
    <text evidence="11">The sequence shown here is derived from an EMBL/GenBank/DDBJ whole genome shotgun (WGS) entry which is preliminary data.</text>
</comment>
<dbReference type="Proteomes" id="UP000770661">
    <property type="component" value="Unassembled WGS sequence"/>
</dbReference>
<dbReference type="PANTHER" id="PTHR35578:SF6">
    <property type="entry name" value="PROLINE-RICH TRANSMEMBRANE PROTEIN 4"/>
    <property type="match status" value="1"/>
</dbReference>
<feature type="transmembrane region" description="Helical" evidence="8">
    <location>
        <begin position="393"/>
        <end position="412"/>
    </location>
</feature>
<feature type="region of interest" description="Disordered" evidence="7">
    <location>
        <begin position="1129"/>
        <end position="1240"/>
    </location>
</feature>
<evidence type="ECO:0000256" key="8">
    <source>
        <dbReference type="SAM" id="Phobius"/>
    </source>
</evidence>
<feature type="compositionally biased region" description="Low complexity" evidence="7">
    <location>
        <begin position="1025"/>
        <end position="1034"/>
    </location>
</feature>
<evidence type="ECO:0000313" key="11">
    <source>
        <dbReference type="EMBL" id="KAG0730457.1"/>
    </source>
</evidence>
<feature type="chain" id="PRO_5035190254" description="Proline-rich transmembrane protein 3/4 domain-containing protein" evidence="9">
    <location>
        <begin position="27"/>
        <end position="1240"/>
    </location>
</feature>
<feature type="compositionally biased region" description="Basic and acidic residues" evidence="7">
    <location>
        <begin position="1139"/>
        <end position="1154"/>
    </location>
</feature>
<keyword evidence="6 8" id="KW-0472">Membrane</keyword>
<feature type="domain" description="Proline-rich transmembrane protein 3/4" evidence="10">
    <location>
        <begin position="373"/>
        <end position="662"/>
    </location>
</feature>
<keyword evidence="3 8" id="KW-0812">Transmembrane</keyword>
<feature type="compositionally biased region" description="Basic and acidic residues" evidence="7">
    <location>
        <begin position="937"/>
        <end position="956"/>
    </location>
</feature>
<dbReference type="Pfam" id="PF25987">
    <property type="entry name" value="PRRT3"/>
    <property type="match status" value="1"/>
</dbReference>
<evidence type="ECO:0000256" key="1">
    <source>
        <dbReference type="ARBA" id="ARBA00004141"/>
    </source>
</evidence>
<feature type="region of interest" description="Disordered" evidence="7">
    <location>
        <begin position="851"/>
        <end position="956"/>
    </location>
</feature>
<evidence type="ECO:0000256" key="6">
    <source>
        <dbReference type="ARBA" id="ARBA00023136"/>
    </source>
</evidence>
<dbReference type="EMBL" id="JACEEZ010000182">
    <property type="protein sequence ID" value="KAG0730457.1"/>
    <property type="molecule type" value="Genomic_DNA"/>
</dbReference>
<proteinExistence type="predicted"/>
<evidence type="ECO:0000256" key="4">
    <source>
        <dbReference type="ARBA" id="ARBA00022729"/>
    </source>
</evidence>
<feature type="region of interest" description="Disordered" evidence="7">
    <location>
        <begin position="77"/>
        <end position="175"/>
    </location>
</feature>
<feature type="signal peptide" evidence="9">
    <location>
        <begin position="1"/>
        <end position="26"/>
    </location>
</feature>
<feature type="compositionally biased region" description="Low complexity" evidence="7">
    <location>
        <begin position="153"/>
        <end position="167"/>
    </location>
</feature>
<dbReference type="InterPro" id="IPR059081">
    <property type="entry name" value="PRRT3-4"/>
</dbReference>
<dbReference type="PANTHER" id="PTHR35578">
    <property type="entry name" value="PROLINE-RICH TRANSMEMBRANE PROTEIN 4-RELATED"/>
    <property type="match status" value="1"/>
</dbReference>
<dbReference type="OrthoDB" id="6360038at2759"/>
<feature type="transmembrane region" description="Helical" evidence="8">
    <location>
        <begin position="461"/>
        <end position="487"/>
    </location>
</feature>
<reference evidence="11" key="1">
    <citation type="submission" date="2020-07" db="EMBL/GenBank/DDBJ databases">
        <title>The High-quality genome of the commercially important snow crab, Chionoecetes opilio.</title>
        <authorList>
            <person name="Jeong J.-H."/>
            <person name="Ryu S."/>
        </authorList>
    </citation>
    <scope>NUCLEOTIDE SEQUENCE</scope>
    <source>
        <strain evidence="11">MADBK_172401_WGS</strain>
        <tissue evidence="11">Digestive gland</tissue>
    </source>
</reference>
<comment type="subcellular location">
    <subcellularLocation>
        <location evidence="1">Membrane</location>
        <topology evidence="1">Multi-pass membrane protein</topology>
    </subcellularLocation>
</comment>
<sequence length="1240" mass="135592">MRGAATPWTLLKVALWLLHLPPPAASTSSTSLTPHTPASSLFSLHAAPEGHEGQVVTAGHWGASPAVPSVQNVTAGFQDEEPLPTPNTTTTTEGDVDLDGNTTKTEVKLPPPLGGTEGRPDGGAREVTSPPLPSLPLPSTATTTSPSPPSPPSTAATTTTPASPSTAAHRHRHHHAAAPLWLKAHLDVLPATRRRSTSRRFEQDIAEVFRGVAFGGSASYRSVHVRRQGTREAQGLPRIERTTAVIEEPQHDYLSDGISVEDTARNESVTPSTAEPDAGAEAEVTGNEASPGQAAEAGTTTEQLEVPETSAETLDPHHNADPDTSARPAPDSPEKGDAASGVTSLWQVSEELVTNRTAVPVTTTRVPSTPKAPRRPAARLSWLDVLRCTHRGLAWVLVNFFLGFLLLILSLLGPYRLFTMRWCTPLLPRTHYVAVHLLVFVAASLKAVYLFHLAFGSRGRLPLVLLLLLTNTGFPCLSSAFLVLLMMMFVAADVRVYKSKLVTPHNTFVFLVVMLALGFIADVIVGCAHSRSVLLLSRVMVIAVAAAAVLVFVRKQQAVMAVSQMMKREFQGELKLLVVPAKDDSLHRHMGTKHILSHRLGLWCRAVRVCAACLALLSFVHLLHTVFLVSAYVPAWAWWLFHVSGCLTEAVLAVATCVAAALTQRYDENISFPLSFLLPPSLLPAKEAPAGPPVAATANNAEAMYQRVSFSSGTESTQYTACCPEGIMAGTPQAPRKRGAPVKRSATFSHVPHLPHSAVHLPGHANTPVQVARVSSTSNLPLYGILARGGVYGPGAEMYGPGYGPTGDASMLVHEDGFVRVRTPMDVREGPPPRPHGSLILLQQAHFRGSSPQLRGAAGAEGPPRHDNMYQSMSRRRKVSRGPDVLQNNIDVSGTDYQSSPSIRTSYGRHSNLPSPHTPGRDEADYYSLSRRRRSQRDHPRDSHMNNLDRPEEDYRSLTRRQVSREDNNDPVHQYYHNHDHYASRRSSRDAHASPLNVYEDQAVQCRPTTLAASPGLTHKVSNRSFSPSSPSSPLDGPVAYLPESPRCRRQARFPRPFMRAGSNRSLQGEDLYQDEYVPRAFGVRRNHSSAGYYPSRYLAPSTPSLLDEQRYGSLRLARTRKRQHPLYAFTPDGKLLNRHPEEWSRDGRTRTPEHPQGIHNGPGRGEMEDGVAAPPRDCPSRQSTSSKRSEGGDQDWATELITSSSILADFYSLTPDQKKAKRREREKERERKIMEEQEE</sequence>
<feature type="transmembrane region" description="Helical" evidence="8">
    <location>
        <begin position="609"/>
        <end position="633"/>
    </location>
</feature>